<sequence>MQQYINQLNDELKYIKSTYNKVKKSQCNYDFDRYVKPYATQIDSLLTQFSYYKDDIVTLPYLNEYKWQIFLQMVKELSVECHYYRTSRKLFNEKFKNVTYVLNYMASQLEIGE</sequence>
<dbReference type="Gene3D" id="1.20.120.440">
    <property type="entry name" value="YppE-like"/>
    <property type="match status" value="1"/>
</dbReference>
<dbReference type="Proteomes" id="UP000293637">
    <property type="component" value="Unassembled WGS sequence"/>
</dbReference>
<reference evidence="2 3" key="1">
    <citation type="journal article" date="2019" name="Sci. Transl. Med.">
        <title>Quorum sensing between bacterial species on the skin protects against epidermal injury in atopic dermatitis.</title>
        <authorList>
            <person name="Williams M.R."/>
        </authorList>
    </citation>
    <scope>NUCLEOTIDE SEQUENCE [LARGE SCALE GENOMIC DNA]</scope>
    <source>
        <strain evidence="2 3">E7</strain>
    </source>
</reference>
<evidence type="ECO:0000313" key="1">
    <source>
        <dbReference type="EMBL" id="QEX38914.1"/>
    </source>
</evidence>
<keyword evidence="4" id="KW-1185">Reference proteome</keyword>
<dbReference type="Pfam" id="PF08807">
    <property type="entry name" value="DUF1798"/>
    <property type="match status" value="1"/>
</dbReference>
<evidence type="ECO:0000313" key="3">
    <source>
        <dbReference type="Proteomes" id="UP000293637"/>
    </source>
</evidence>
<dbReference type="EMBL" id="CP041722">
    <property type="protein sequence ID" value="QEX38914.1"/>
    <property type="molecule type" value="Genomic_DNA"/>
</dbReference>
<dbReference type="Proteomes" id="UP000325462">
    <property type="component" value="Chromosome"/>
</dbReference>
<evidence type="ECO:0000313" key="2">
    <source>
        <dbReference type="EMBL" id="TBW72203.1"/>
    </source>
</evidence>
<dbReference type="SUPFAM" id="SSF140415">
    <property type="entry name" value="YppE-like"/>
    <property type="match status" value="1"/>
</dbReference>
<proteinExistence type="predicted"/>
<evidence type="ECO:0000313" key="4">
    <source>
        <dbReference type="Proteomes" id="UP000325462"/>
    </source>
</evidence>
<protein>
    <submittedName>
        <fullName evidence="2">DUF1798 family protein</fullName>
    </submittedName>
</protein>
<dbReference type="OMA" id="LSVECHY"/>
<organism evidence="2 3">
    <name type="scientific">Staphylococcus lugdunensis</name>
    <dbReference type="NCBI Taxonomy" id="28035"/>
    <lineage>
        <taxon>Bacteria</taxon>
        <taxon>Bacillati</taxon>
        <taxon>Bacillota</taxon>
        <taxon>Bacilli</taxon>
        <taxon>Bacillales</taxon>
        <taxon>Staphylococcaceae</taxon>
        <taxon>Staphylococcus</taxon>
    </lineage>
</organism>
<dbReference type="GeneID" id="58089749"/>
<name>A0A292DDI0_STALU</name>
<dbReference type="InterPro" id="IPR023351">
    <property type="entry name" value="YppE-like_sf"/>
</dbReference>
<dbReference type="RefSeq" id="WP_002478186.1">
    <property type="nucleotide sequence ID" value="NZ_AP021848.1"/>
</dbReference>
<dbReference type="InterPro" id="IPR014913">
    <property type="entry name" value="YppE-like"/>
</dbReference>
<dbReference type="AlphaFoldDB" id="A0A292DDI0"/>
<gene>
    <name evidence="2" type="ORF">EQ812_07965</name>
    <name evidence="1" type="ORF">FO454_08470</name>
</gene>
<dbReference type="EMBL" id="SCHB01000004">
    <property type="protein sequence ID" value="TBW72203.1"/>
    <property type="molecule type" value="Genomic_DNA"/>
</dbReference>
<reference evidence="1 4" key="2">
    <citation type="submission" date="2019-07" db="EMBL/GenBank/DDBJ databases">
        <title>Comparative genome analysis of staphylococcus lugdunensis shows clonal complex-dependent diversity of the putative virulence factor, ess/type vii locus.</title>
        <authorList>
            <person name="Lebeurre J."/>
            <person name="Dahyot S."/>
            <person name="Diene S."/>
            <person name="Paulay A."/>
            <person name="Aubourg M."/>
            <person name="Argemi X."/>
            <person name="Giard J.-C."/>
            <person name="Tournier I."/>
            <person name="Francois P."/>
            <person name="Pestel-Caron M."/>
        </authorList>
    </citation>
    <scope>NUCLEOTIDE SEQUENCE [LARGE SCALE GENOMIC DNA]</scope>
    <source>
        <strain evidence="1 4">SL13</strain>
    </source>
</reference>
<accession>A0A292DDI0</accession>